<dbReference type="PROSITE" id="PS51186">
    <property type="entry name" value="GNAT"/>
    <property type="match status" value="1"/>
</dbReference>
<dbReference type="SUPFAM" id="SSF55729">
    <property type="entry name" value="Acyl-CoA N-acyltransferases (Nat)"/>
    <property type="match status" value="1"/>
</dbReference>
<evidence type="ECO:0000313" key="5">
    <source>
        <dbReference type="Proteomes" id="UP001499993"/>
    </source>
</evidence>
<dbReference type="Pfam" id="PF13673">
    <property type="entry name" value="Acetyltransf_10"/>
    <property type="match status" value="1"/>
</dbReference>
<feature type="domain" description="N-acetyltransferase" evidence="3">
    <location>
        <begin position="2"/>
        <end position="142"/>
    </location>
</feature>
<accession>A0ABP9GJR8</accession>
<dbReference type="InterPro" id="IPR016181">
    <property type="entry name" value="Acyl_CoA_acyltransferase"/>
</dbReference>
<dbReference type="RefSeq" id="WP_345557123.1">
    <property type="nucleotide sequence ID" value="NZ_BAABIK010000016.1"/>
</dbReference>
<name>A0ABP9GJR8_9ACTN</name>
<dbReference type="InterPro" id="IPR050832">
    <property type="entry name" value="Bact_Acetyltransf"/>
</dbReference>
<evidence type="ECO:0000256" key="2">
    <source>
        <dbReference type="ARBA" id="ARBA00023315"/>
    </source>
</evidence>
<proteinExistence type="predicted"/>
<protein>
    <submittedName>
        <fullName evidence="4">GNAT family N-acetyltransferase</fullName>
    </submittedName>
</protein>
<keyword evidence="5" id="KW-1185">Reference proteome</keyword>
<dbReference type="Gene3D" id="3.40.630.30">
    <property type="match status" value="1"/>
</dbReference>
<comment type="caution">
    <text evidence="4">The sequence shown here is derived from an EMBL/GenBank/DDBJ whole genome shotgun (WGS) entry which is preliminary data.</text>
</comment>
<reference evidence="5" key="1">
    <citation type="journal article" date="2019" name="Int. J. Syst. Evol. Microbiol.">
        <title>The Global Catalogue of Microorganisms (GCM) 10K type strain sequencing project: providing services to taxonomists for standard genome sequencing and annotation.</title>
        <authorList>
            <consortium name="The Broad Institute Genomics Platform"/>
            <consortium name="The Broad Institute Genome Sequencing Center for Infectious Disease"/>
            <person name="Wu L."/>
            <person name="Ma J."/>
        </authorList>
    </citation>
    <scope>NUCLEOTIDE SEQUENCE [LARGE SCALE GENOMIC DNA]</scope>
    <source>
        <strain evidence="5">JCM 18123</strain>
    </source>
</reference>
<dbReference type="Proteomes" id="UP001499993">
    <property type="component" value="Unassembled WGS sequence"/>
</dbReference>
<keyword evidence="1" id="KW-0808">Transferase</keyword>
<gene>
    <name evidence="4" type="ORF">GCM10023224_31100</name>
</gene>
<keyword evidence="2" id="KW-0012">Acyltransferase</keyword>
<sequence>MLTIDLAESPQDRAAVFAIRGAVFVAEQGVPIAEEWDSRDLAADHLLARAGGVPVGTGRLVTEGERGVLGRLAVLPEARGTGAGAALVRAVEDRARKLGLGAVELHAQTRALDFYERLGYTARGEEFMDAGIVHRDMYKLLA</sequence>
<dbReference type="PANTHER" id="PTHR43877">
    <property type="entry name" value="AMINOALKYLPHOSPHONATE N-ACETYLTRANSFERASE-RELATED-RELATED"/>
    <property type="match status" value="1"/>
</dbReference>
<evidence type="ECO:0000256" key="1">
    <source>
        <dbReference type="ARBA" id="ARBA00022679"/>
    </source>
</evidence>
<dbReference type="InterPro" id="IPR000182">
    <property type="entry name" value="GNAT_dom"/>
</dbReference>
<dbReference type="EMBL" id="BAABIK010000016">
    <property type="protein sequence ID" value="GAA4945570.1"/>
    <property type="molecule type" value="Genomic_DNA"/>
</dbReference>
<dbReference type="CDD" id="cd04301">
    <property type="entry name" value="NAT_SF"/>
    <property type="match status" value="1"/>
</dbReference>
<evidence type="ECO:0000259" key="3">
    <source>
        <dbReference type="PROSITE" id="PS51186"/>
    </source>
</evidence>
<organism evidence="4 5">
    <name type="scientific">Streptomonospora halophila</name>
    <dbReference type="NCBI Taxonomy" id="427369"/>
    <lineage>
        <taxon>Bacteria</taxon>
        <taxon>Bacillati</taxon>
        <taxon>Actinomycetota</taxon>
        <taxon>Actinomycetes</taxon>
        <taxon>Streptosporangiales</taxon>
        <taxon>Nocardiopsidaceae</taxon>
        <taxon>Streptomonospora</taxon>
    </lineage>
</organism>
<evidence type="ECO:0000313" key="4">
    <source>
        <dbReference type="EMBL" id="GAA4945570.1"/>
    </source>
</evidence>